<proteinExistence type="inferred from homology"/>
<dbReference type="Proteomes" id="UP001589890">
    <property type="component" value="Unassembled WGS sequence"/>
</dbReference>
<feature type="domain" description="HpcH/HpaI aldolase/citrate lyase" evidence="4">
    <location>
        <begin position="23"/>
        <end position="248"/>
    </location>
</feature>
<dbReference type="InterPro" id="IPR015813">
    <property type="entry name" value="Pyrv/PenolPyrv_kinase-like_dom"/>
</dbReference>
<keyword evidence="3 5" id="KW-0456">Lyase</keyword>
<dbReference type="PANTHER" id="PTHR30502:SF0">
    <property type="entry name" value="PHOSPHOENOLPYRUVATE CARBOXYLASE FAMILY PROTEIN"/>
    <property type="match status" value="1"/>
</dbReference>
<dbReference type="EMBL" id="JBHLTC010000020">
    <property type="protein sequence ID" value="MFC0626034.1"/>
    <property type="molecule type" value="Genomic_DNA"/>
</dbReference>
<evidence type="ECO:0000313" key="6">
    <source>
        <dbReference type="Proteomes" id="UP001589890"/>
    </source>
</evidence>
<comment type="caution">
    <text evidence="5">The sequence shown here is derived from an EMBL/GenBank/DDBJ whole genome shotgun (WGS) entry which is preliminary data.</text>
</comment>
<organism evidence="5 6">
    <name type="scientific">Kribbella deserti</name>
    <dbReference type="NCBI Taxonomy" id="1926257"/>
    <lineage>
        <taxon>Bacteria</taxon>
        <taxon>Bacillati</taxon>
        <taxon>Actinomycetota</taxon>
        <taxon>Actinomycetes</taxon>
        <taxon>Propionibacteriales</taxon>
        <taxon>Kribbellaceae</taxon>
        <taxon>Kribbella</taxon>
    </lineage>
</organism>
<dbReference type="SUPFAM" id="SSF51621">
    <property type="entry name" value="Phosphoenolpyruvate/pyruvate domain"/>
    <property type="match status" value="1"/>
</dbReference>
<evidence type="ECO:0000256" key="2">
    <source>
        <dbReference type="ARBA" id="ARBA00022723"/>
    </source>
</evidence>
<evidence type="ECO:0000313" key="5">
    <source>
        <dbReference type="EMBL" id="MFC0626034.1"/>
    </source>
</evidence>
<dbReference type="InterPro" id="IPR050251">
    <property type="entry name" value="HpcH-HpaI_aldolase"/>
</dbReference>
<protein>
    <submittedName>
        <fullName evidence="5">HpcH/HpaI aldolase/citrate lyase family protein</fullName>
    </submittedName>
</protein>
<dbReference type="GO" id="GO:0016829">
    <property type="term" value="F:lyase activity"/>
    <property type="evidence" value="ECO:0007669"/>
    <property type="project" value="UniProtKB-KW"/>
</dbReference>
<name>A0ABV6QN17_9ACTN</name>
<dbReference type="PANTHER" id="PTHR30502">
    <property type="entry name" value="2-KETO-3-DEOXY-L-RHAMNONATE ALDOLASE"/>
    <property type="match status" value="1"/>
</dbReference>
<evidence type="ECO:0000256" key="1">
    <source>
        <dbReference type="ARBA" id="ARBA00005568"/>
    </source>
</evidence>
<dbReference type="InterPro" id="IPR040442">
    <property type="entry name" value="Pyrv_kinase-like_dom_sf"/>
</dbReference>
<comment type="similarity">
    <text evidence="1">Belongs to the HpcH/HpaI aldolase family.</text>
</comment>
<gene>
    <name evidence="5" type="ORF">ACFFGN_18285</name>
</gene>
<evidence type="ECO:0000259" key="4">
    <source>
        <dbReference type="Pfam" id="PF03328"/>
    </source>
</evidence>
<accession>A0ABV6QN17</accession>
<sequence>MTRLRPNQTLRLLRDGAPAVGTWLQLHSIHATRLLAAQGCFDWMLVDFEHTPVGHDTAAHIFSTISDLTQGRITPLARVATGSIDHIKQALDAGSQGVIVPMIETAADAEAAVRYARFPPLGERGAGGLAPHLGFGVSRPEYIASVNGEILVGVQIETIAGFENVEKILEVPGIDLVLIGPNDLHVSLGLPAKFWSDEPEFRSAVDRVVAACREAAVPVGMVCRDAAAAKDRIEDGFTFLGLGSDAHFMLTLAGQQFGELYDLEEPAETWCNLVRLTTDATNDPAR</sequence>
<dbReference type="Pfam" id="PF03328">
    <property type="entry name" value="HpcH_HpaI"/>
    <property type="match status" value="1"/>
</dbReference>
<dbReference type="Gene3D" id="3.20.20.60">
    <property type="entry name" value="Phosphoenolpyruvate-binding domains"/>
    <property type="match status" value="1"/>
</dbReference>
<dbReference type="InterPro" id="IPR005000">
    <property type="entry name" value="Aldolase/citrate-lyase_domain"/>
</dbReference>
<reference evidence="5 6" key="1">
    <citation type="submission" date="2024-09" db="EMBL/GenBank/DDBJ databases">
        <authorList>
            <person name="Sun Q."/>
            <person name="Mori K."/>
        </authorList>
    </citation>
    <scope>NUCLEOTIDE SEQUENCE [LARGE SCALE GENOMIC DNA]</scope>
    <source>
        <strain evidence="5 6">CGMCC 1.15906</strain>
    </source>
</reference>
<evidence type="ECO:0000256" key="3">
    <source>
        <dbReference type="ARBA" id="ARBA00023239"/>
    </source>
</evidence>
<dbReference type="RefSeq" id="WP_380049077.1">
    <property type="nucleotide sequence ID" value="NZ_JBHLTC010000020.1"/>
</dbReference>
<keyword evidence="2" id="KW-0479">Metal-binding</keyword>
<keyword evidence="6" id="KW-1185">Reference proteome</keyword>